<accession>X0XSI8</accession>
<evidence type="ECO:0000256" key="1">
    <source>
        <dbReference type="SAM" id="Phobius"/>
    </source>
</evidence>
<keyword evidence="1" id="KW-1133">Transmembrane helix</keyword>
<organism evidence="2">
    <name type="scientific">marine sediment metagenome</name>
    <dbReference type="NCBI Taxonomy" id="412755"/>
    <lineage>
        <taxon>unclassified sequences</taxon>
        <taxon>metagenomes</taxon>
        <taxon>ecological metagenomes</taxon>
    </lineage>
</organism>
<sequence length="39" mass="4375">NNLKSCSFSSYKLLIAFTFVSGSISFFLKQEHINIYLGG</sequence>
<gene>
    <name evidence="2" type="ORF">S01H1_84979</name>
</gene>
<dbReference type="AlphaFoldDB" id="X0XSI8"/>
<name>X0XSI8_9ZZZZ</name>
<feature type="transmembrane region" description="Helical" evidence="1">
    <location>
        <begin position="12"/>
        <end position="28"/>
    </location>
</feature>
<keyword evidence="1" id="KW-0812">Transmembrane</keyword>
<dbReference type="EMBL" id="BARS01058184">
    <property type="protein sequence ID" value="GAG46215.1"/>
    <property type="molecule type" value="Genomic_DNA"/>
</dbReference>
<protein>
    <submittedName>
        <fullName evidence="2">Uncharacterized protein</fullName>
    </submittedName>
</protein>
<feature type="non-terminal residue" evidence="2">
    <location>
        <position position="1"/>
    </location>
</feature>
<reference evidence="2" key="1">
    <citation type="journal article" date="2014" name="Front. Microbiol.">
        <title>High frequency of phylogenetically diverse reductive dehalogenase-homologous genes in deep subseafloor sedimentary metagenomes.</title>
        <authorList>
            <person name="Kawai M."/>
            <person name="Futagami T."/>
            <person name="Toyoda A."/>
            <person name="Takaki Y."/>
            <person name="Nishi S."/>
            <person name="Hori S."/>
            <person name="Arai W."/>
            <person name="Tsubouchi T."/>
            <person name="Morono Y."/>
            <person name="Uchiyama I."/>
            <person name="Ito T."/>
            <person name="Fujiyama A."/>
            <person name="Inagaki F."/>
            <person name="Takami H."/>
        </authorList>
    </citation>
    <scope>NUCLEOTIDE SEQUENCE</scope>
    <source>
        <strain evidence="2">Expedition CK06-06</strain>
    </source>
</reference>
<proteinExistence type="predicted"/>
<comment type="caution">
    <text evidence="2">The sequence shown here is derived from an EMBL/GenBank/DDBJ whole genome shotgun (WGS) entry which is preliminary data.</text>
</comment>
<evidence type="ECO:0000313" key="2">
    <source>
        <dbReference type="EMBL" id="GAG46215.1"/>
    </source>
</evidence>
<keyword evidence="1" id="KW-0472">Membrane</keyword>